<accession>K0SDZ0</accession>
<dbReference type="EMBL" id="AGNL01030262">
    <property type="protein sequence ID" value="EJK56872.1"/>
    <property type="molecule type" value="Genomic_DNA"/>
</dbReference>
<comment type="caution">
    <text evidence="1">The sequence shown here is derived from an EMBL/GenBank/DDBJ whole genome shotgun (WGS) entry which is preliminary data.</text>
</comment>
<dbReference type="AlphaFoldDB" id="K0SDZ0"/>
<protein>
    <submittedName>
        <fullName evidence="1">Uncharacterized protein</fullName>
    </submittedName>
</protein>
<organism evidence="1 2">
    <name type="scientific">Thalassiosira oceanica</name>
    <name type="common">Marine diatom</name>
    <dbReference type="NCBI Taxonomy" id="159749"/>
    <lineage>
        <taxon>Eukaryota</taxon>
        <taxon>Sar</taxon>
        <taxon>Stramenopiles</taxon>
        <taxon>Ochrophyta</taxon>
        <taxon>Bacillariophyta</taxon>
        <taxon>Coscinodiscophyceae</taxon>
        <taxon>Thalassiosirophycidae</taxon>
        <taxon>Thalassiosirales</taxon>
        <taxon>Thalassiosiraceae</taxon>
        <taxon>Thalassiosira</taxon>
    </lineage>
</organism>
<reference evidence="1 2" key="1">
    <citation type="journal article" date="2012" name="Genome Biol.">
        <title>Genome and low-iron response of an oceanic diatom adapted to chronic iron limitation.</title>
        <authorList>
            <person name="Lommer M."/>
            <person name="Specht M."/>
            <person name="Roy A.S."/>
            <person name="Kraemer L."/>
            <person name="Andreson R."/>
            <person name="Gutowska M.A."/>
            <person name="Wolf J."/>
            <person name="Bergner S.V."/>
            <person name="Schilhabel M.B."/>
            <person name="Klostermeier U.C."/>
            <person name="Beiko R.G."/>
            <person name="Rosenstiel P."/>
            <person name="Hippler M."/>
            <person name="Laroche J."/>
        </authorList>
    </citation>
    <scope>NUCLEOTIDE SEQUENCE [LARGE SCALE GENOMIC DNA]</scope>
    <source>
        <strain evidence="1 2">CCMP1005</strain>
    </source>
</reference>
<proteinExistence type="predicted"/>
<dbReference type="Proteomes" id="UP000266841">
    <property type="component" value="Unassembled WGS sequence"/>
</dbReference>
<gene>
    <name evidence="1" type="ORF">THAOC_23150</name>
</gene>
<keyword evidence="2" id="KW-1185">Reference proteome</keyword>
<sequence>SLLKPKTPPLALALASAALRLALRGKKRQTKLARRRRNERSRVGELVVYDAANLPLQPQRAKVLDLVAITIVAFGFQPASEPDRATIPAANIHPAEIAEMVAAILIAISHVVGSLLGGPPKSESRMLSSTKPFERSTRRSLFSLRAVRLRFTSRTCSASRYSPSSARLARF</sequence>
<evidence type="ECO:0000313" key="2">
    <source>
        <dbReference type="Proteomes" id="UP000266841"/>
    </source>
</evidence>
<feature type="non-terminal residue" evidence="1">
    <location>
        <position position="1"/>
    </location>
</feature>
<evidence type="ECO:0000313" key="1">
    <source>
        <dbReference type="EMBL" id="EJK56872.1"/>
    </source>
</evidence>
<name>K0SDZ0_THAOC</name>